<evidence type="ECO:0000256" key="1">
    <source>
        <dbReference type="ARBA" id="ARBA00001165"/>
    </source>
</evidence>
<keyword evidence="9" id="KW-1185">Reference proteome</keyword>
<dbReference type="PANTHER" id="PTHR30068:SF4">
    <property type="entry name" value="URONATE ISOMERASE"/>
    <property type="match status" value="1"/>
</dbReference>
<comment type="caution">
    <text evidence="8">The sequence shown here is derived from an EMBL/GenBank/DDBJ whole genome shotgun (WGS) entry which is preliminary data.</text>
</comment>
<dbReference type="AlphaFoldDB" id="A0AAE3XK49"/>
<gene>
    <name evidence="7" type="primary">uxaC</name>
    <name evidence="8" type="ORF">HNQ88_002308</name>
</gene>
<dbReference type="EMBL" id="JAVDQD010000002">
    <property type="protein sequence ID" value="MDR6239271.1"/>
    <property type="molecule type" value="Genomic_DNA"/>
</dbReference>
<dbReference type="EC" id="5.3.1.12" evidence="4 7"/>
<evidence type="ECO:0000256" key="4">
    <source>
        <dbReference type="ARBA" id="ARBA00012546"/>
    </source>
</evidence>
<evidence type="ECO:0000256" key="6">
    <source>
        <dbReference type="ARBA" id="ARBA00023235"/>
    </source>
</evidence>
<comment type="pathway">
    <text evidence="2 7">Carbohydrate metabolism; pentose and glucuronate interconversion.</text>
</comment>
<dbReference type="NCBIfam" id="NF002794">
    <property type="entry name" value="PRK02925.1"/>
    <property type="match status" value="1"/>
</dbReference>
<dbReference type="HAMAP" id="MF_00675">
    <property type="entry name" value="UxaC"/>
    <property type="match status" value="1"/>
</dbReference>
<dbReference type="RefSeq" id="WP_309938864.1">
    <property type="nucleotide sequence ID" value="NZ_AP025305.1"/>
</dbReference>
<dbReference type="GO" id="GO:0042840">
    <property type="term" value="P:D-glucuronate catabolic process"/>
    <property type="evidence" value="ECO:0007669"/>
    <property type="project" value="TreeGrafter"/>
</dbReference>
<keyword evidence="6 7" id="KW-0413">Isomerase</keyword>
<comment type="catalytic activity">
    <reaction evidence="7">
        <text>aldehydo-D-galacturonate = keto-D-tagaturonate</text>
        <dbReference type="Rhea" id="RHEA:27702"/>
        <dbReference type="ChEBI" id="CHEBI:12952"/>
        <dbReference type="ChEBI" id="CHEBI:17886"/>
    </reaction>
</comment>
<evidence type="ECO:0000256" key="5">
    <source>
        <dbReference type="ARBA" id="ARBA00020555"/>
    </source>
</evidence>
<protein>
    <recommendedName>
        <fullName evidence="5 7">Uronate isomerase</fullName>
        <ecNumber evidence="4 7">5.3.1.12</ecNumber>
    </recommendedName>
    <alternativeName>
        <fullName evidence="7">Glucuronate isomerase</fullName>
    </alternativeName>
    <alternativeName>
        <fullName evidence="7">Uronic isomerase</fullName>
    </alternativeName>
</protein>
<name>A0AAE3XK49_9BACT</name>
<dbReference type="InterPro" id="IPR003766">
    <property type="entry name" value="Uronate_isomerase"/>
</dbReference>
<dbReference type="GO" id="GO:0019698">
    <property type="term" value="P:D-galacturonate catabolic process"/>
    <property type="evidence" value="ECO:0007669"/>
    <property type="project" value="TreeGrafter"/>
</dbReference>
<dbReference type="Pfam" id="PF02614">
    <property type="entry name" value="UxaC"/>
    <property type="match status" value="1"/>
</dbReference>
<dbReference type="Proteomes" id="UP001185092">
    <property type="component" value="Unassembled WGS sequence"/>
</dbReference>
<dbReference type="InterPro" id="IPR032466">
    <property type="entry name" value="Metal_Hydrolase"/>
</dbReference>
<accession>A0AAE3XK49</accession>
<evidence type="ECO:0000256" key="3">
    <source>
        <dbReference type="ARBA" id="ARBA00008397"/>
    </source>
</evidence>
<dbReference type="PANTHER" id="PTHR30068">
    <property type="entry name" value="URONATE ISOMERASE"/>
    <property type="match status" value="1"/>
</dbReference>
<sequence length="466" mass="53632">MKKFLDHNFLLSNTTAETLYHEHASKMPIIDYHCHLSPKDIAENRQFENLTQAWLEGDHYKWRALRANGINEKFCTGQSSDFIKFQKWAETVPHTMRNPLYHWTHMELKQVFGINELLNPNSAEKIYADTNELLAKKEFGCQGLLRKFNVEVVCTTDDPIDSLEYHQAIAKSDFSTQVLPTFRPDKAFAIENPKTYRKYLTELSKIVGFEIDSFESLVNALQSRVDFFHANGCRLSDHGFTSLPNADFNTNEIIAIFKNFLSGKSISNLEVEKFKCAVLEKLGQMYHEKNWTQQFHIGAIRNSSSRMFNLLGADAGFDSIGNPTNAEALASMLDRWDKTDQLAKTILYNLNPSDNYMYATMIANFQDGNTAGKIQFGSGWWFLDQKEGIEMQLNALSSQGLLSRFVGMLTDSRSFLSFPRHDYFRRILCNLIGKDVEEGLLPNDILWLGEMVENICYYNAKNYFKF</sequence>
<organism evidence="8 9">
    <name type="scientific">Aureibacter tunicatorum</name>
    <dbReference type="NCBI Taxonomy" id="866807"/>
    <lineage>
        <taxon>Bacteria</taxon>
        <taxon>Pseudomonadati</taxon>
        <taxon>Bacteroidota</taxon>
        <taxon>Cytophagia</taxon>
        <taxon>Cytophagales</taxon>
        <taxon>Persicobacteraceae</taxon>
        <taxon>Aureibacter</taxon>
    </lineage>
</organism>
<comment type="similarity">
    <text evidence="3 7">Belongs to the metallo-dependent hydrolases superfamily. Uronate isomerase family.</text>
</comment>
<proteinExistence type="inferred from homology"/>
<reference evidence="8" key="1">
    <citation type="submission" date="2023-07" db="EMBL/GenBank/DDBJ databases">
        <title>Genomic Encyclopedia of Type Strains, Phase IV (KMG-IV): sequencing the most valuable type-strain genomes for metagenomic binning, comparative biology and taxonomic classification.</title>
        <authorList>
            <person name="Goeker M."/>
        </authorList>
    </citation>
    <scope>NUCLEOTIDE SEQUENCE</scope>
    <source>
        <strain evidence="8">DSM 26174</strain>
    </source>
</reference>
<dbReference type="Gene3D" id="1.10.2020.10">
    <property type="entry name" value="uronate isomerase, domain 2, chain A"/>
    <property type="match status" value="1"/>
</dbReference>
<dbReference type="GO" id="GO:0008880">
    <property type="term" value="F:glucuronate isomerase activity"/>
    <property type="evidence" value="ECO:0007669"/>
    <property type="project" value="UniProtKB-UniRule"/>
</dbReference>
<comment type="catalytic activity">
    <reaction evidence="1 7">
        <text>D-glucuronate = D-fructuronate</text>
        <dbReference type="Rhea" id="RHEA:13049"/>
        <dbReference type="ChEBI" id="CHEBI:58720"/>
        <dbReference type="ChEBI" id="CHEBI:59863"/>
        <dbReference type="EC" id="5.3.1.12"/>
    </reaction>
</comment>
<evidence type="ECO:0000256" key="7">
    <source>
        <dbReference type="HAMAP-Rule" id="MF_00675"/>
    </source>
</evidence>
<evidence type="ECO:0000313" key="9">
    <source>
        <dbReference type="Proteomes" id="UP001185092"/>
    </source>
</evidence>
<evidence type="ECO:0000256" key="2">
    <source>
        <dbReference type="ARBA" id="ARBA00004892"/>
    </source>
</evidence>
<evidence type="ECO:0000313" key="8">
    <source>
        <dbReference type="EMBL" id="MDR6239271.1"/>
    </source>
</evidence>
<dbReference type="Gene3D" id="3.20.20.140">
    <property type="entry name" value="Metal-dependent hydrolases"/>
    <property type="match status" value="1"/>
</dbReference>
<dbReference type="SUPFAM" id="SSF51556">
    <property type="entry name" value="Metallo-dependent hydrolases"/>
    <property type="match status" value="1"/>
</dbReference>